<dbReference type="OrthoDB" id="3206554at2759"/>
<keyword evidence="3" id="KW-1185">Reference proteome</keyword>
<evidence type="ECO:0000313" key="2">
    <source>
        <dbReference type="EMBL" id="KZV96230.1"/>
    </source>
</evidence>
<evidence type="ECO:0000313" key="3">
    <source>
        <dbReference type="Proteomes" id="UP000077266"/>
    </source>
</evidence>
<dbReference type="EMBL" id="KV425945">
    <property type="protein sequence ID" value="KZV96230.1"/>
    <property type="molecule type" value="Genomic_DNA"/>
</dbReference>
<keyword evidence="1" id="KW-0812">Transmembrane</keyword>
<feature type="transmembrane region" description="Helical" evidence="1">
    <location>
        <begin position="33"/>
        <end position="55"/>
    </location>
</feature>
<reference evidence="2 3" key="1">
    <citation type="journal article" date="2016" name="Mol. Biol. Evol.">
        <title>Comparative Genomics of Early-Diverging Mushroom-Forming Fungi Provides Insights into the Origins of Lignocellulose Decay Capabilities.</title>
        <authorList>
            <person name="Nagy L.G."/>
            <person name="Riley R."/>
            <person name="Tritt A."/>
            <person name="Adam C."/>
            <person name="Daum C."/>
            <person name="Floudas D."/>
            <person name="Sun H."/>
            <person name="Yadav J.S."/>
            <person name="Pangilinan J."/>
            <person name="Larsson K.H."/>
            <person name="Matsuura K."/>
            <person name="Barry K."/>
            <person name="Labutti K."/>
            <person name="Kuo R."/>
            <person name="Ohm R.A."/>
            <person name="Bhattacharya S.S."/>
            <person name="Shirouzu T."/>
            <person name="Yoshinaga Y."/>
            <person name="Martin F.M."/>
            <person name="Grigoriev I.V."/>
            <person name="Hibbett D.S."/>
        </authorList>
    </citation>
    <scope>NUCLEOTIDE SEQUENCE [LARGE SCALE GENOMIC DNA]</scope>
    <source>
        <strain evidence="2 3">HHB12029</strain>
    </source>
</reference>
<dbReference type="Proteomes" id="UP000077266">
    <property type="component" value="Unassembled WGS sequence"/>
</dbReference>
<proteinExistence type="predicted"/>
<keyword evidence="1" id="KW-0472">Membrane</keyword>
<gene>
    <name evidence="2" type="ORF">EXIGLDRAFT_733592</name>
</gene>
<name>A0A165KEX3_EXIGL</name>
<dbReference type="InParanoid" id="A0A165KEX3"/>
<organism evidence="2 3">
    <name type="scientific">Exidia glandulosa HHB12029</name>
    <dbReference type="NCBI Taxonomy" id="1314781"/>
    <lineage>
        <taxon>Eukaryota</taxon>
        <taxon>Fungi</taxon>
        <taxon>Dikarya</taxon>
        <taxon>Basidiomycota</taxon>
        <taxon>Agaricomycotina</taxon>
        <taxon>Agaricomycetes</taxon>
        <taxon>Auriculariales</taxon>
        <taxon>Exidiaceae</taxon>
        <taxon>Exidia</taxon>
    </lineage>
</organism>
<keyword evidence="1" id="KW-1133">Transmembrane helix</keyword>
<protein>
    <submittedName>
        <fullName evidence="2">Uncharacterized protein</fullName>
    </submittedName>
</protein>
<accession>A0A165KEX3</accession>
<evidence type="ECO:0000256" key="1">
    <source>
        <dbReference type="SAM" id="Phobius"/>
    </source>
</evidence>
<dbReference type="AlphaFoldDB" id="A0A165KEX3"/>
<sequence>MPILYPGLYNSSYVPAPLELKFANNPGGYLTPYLFAVMFSFLIAGVILSQATTYYNSKFFTEDSLSLRIHVAVVLVLSALKLVQVGAAGVRTPRHGKTPPFSAACFHRVTQRTRTCIDTILYSI</sequence>